<feature type="non-terminal residue" evidence="2">
    <location>
        <position position="517"/>
    </location>
</feature>
<dbReference type="SUPFAM" id="SSF48371">
    <property type="entry name" value="ARM repeat"/>
    <property type="match status" value="1"/>
</dbReference>
<feature type="region of interest" description="Disordered" evidence="1">
    <location>
        <begin position="334"/>
        <end position="396"/>
    </location>
</feature>
<dbReference type="GO" id="GO:0005737">
    <property type="term" value="C:cytoplasm"/>
    <property type="evidence" value="ECO:0007669"/>
    <property type="project" value="TreeGrafter"/>
</dbReference>
<feature type="compositionally biased region" description="Basic and acidic residues" evidence="1">
    <location>
        <begin position="348"/>
        <end position="379"/>
    </location>
</feature>
<sequence>MPSNVPATERPPASRELSSSPPSSSSSSSSSSPSSSSSSSASPSPSFVEDSWRRHLEDAKEVAWRRRVRLRVLGGGPDGTEAVPKKGEGREKSIARLQKAVNRVKKITETDKEAILSELSRLNVSLFLSEITDSICELDFKLADVRAVVEVCAALHGTYPSFSSLLQQSLEKQIRATVESASAFVSAASSLPVSSSHAASSSPPSFASLSPNLVVILPQDLSGKHTALTQRLRLLTRLVAELFLTSLLKEASLLPLLQFLTSPYAASAVPPGAGLSVCRVSSSTSLALASSLSFLLSRFAVLSSLSRKAASQLFAASGEKTRVFQSLCETLQNARDADDASDAQQQKPRREGHGMDKQDGQTEREIENQTEQEAEKETARGPSEADAEQGENVEKHPEDLGRALRELMKELGVTEEDLAAAAFDEEEECFMETRKKTSVLLRHFYLSSASLGANDLHQQLIMQEQHNMQMVVNRGQVDAEANSQFLQLRGRLNTFLLHAQAIADAIQESPVDMQVST</sequence>
<proteinExistence type="predicted"/>
<feature type="compositionally biased region" description="Low complexity" evidence="1">
    <location>
        <begin position="18"/>
        <end position="46"/>
    </location>
</feature>
<dbReference type="EMBL" id="AEYH02000737">
    <property type="protein sequence ID" value="KFG53883.1"/>
    <property type="molecule type" value="Genomic_DNA"/>
</dbReference>
<dbReference type="PANTHER" id="PTHR12839">
    <property type="entry name" value="NONSENSE-MEDIATED MRNA DECAY PROTEIN 2 UP-FRAMESHIFT SUPPRESSOR 2"/>
    <property type="match status" value="1"/>
</dbReference>
<evidence type="ECO:0000313" key="2">
    <source>
        <dbReference type="EMBL" id="KFG53883.1"/>
    </source>
</evidence>
<name>A0A086LB65_TOXGO</name>
<accession>A0A086LB65</accession>
<dbReference type="PANTHER" id="PTHR12839:SF7">
    <property type="entry name" value="REGULATOR OF NONSENSE TRANSCRIPTS 2"/>
    <property type="match status" value="1"/>
</dbReference>
<evidence type="ECO:0000256" key="1">
    <source>
        <dbReference type="SAM" id="MobiDB-lite"/>
    </source>
</evidence>
<comment type="caution">
    <text evidence="2">The sequence shown here is derived from an EMBL/GenBank/DDBJ whole genome shotgun (WGS) entry which is preliminary data.</text>
</comment>
<gene>
    <name evidence="2" type="ORF">TGFOU_246040</name>
</gene>
<dbReference type="VEuPathDB" id="ToxoDB:TGFOU_246040"/>
<protein>
    <submittedName>
        <fullName evidence="2">MIF4G domain-containing protein</fullName>
    </submittedName>
</protein>
<dbReference type="GO" id="GO:0035145">
    <property type="term" value="C:exon-exon junction complex"/>
    <property type="evidence" value="ECO:0007669"/>
    <property type="project" value="TreeGrafter"/>
</dbReference>
<dbReference type="AlphaFoldDB" id="A0A086LB65"/>
<evidence type="ECO:0000313" key="3">
    <source>
        <dbReference type="Proteomes" id="UP000028838"/>
    </source>
</evidence>
<feature type="region of interest" description="Disordered" evidence="1">
    <location>
        <begin position="1"/>
        <end position="51"/>
    </location>
</feature>
<dbReference type="Proteomes" id="UP000028838">
    <property type="component" value="Unassembled WGS sequence"/>
</dbReference>
<dbReference type="InterPro" id="IPR039762">
    <property type="entry name" value="Nmd2/UPF2"/>
</dbReference>
<dbReference type="GO" id="GO:0000184">
    <property type="term" value="P:nuclear-transcribed mRNA catabolic process, nonsense-mediated decay"/>
    <property type="evidence" value="ECO:0007669"/>
    <property type="project" value="InterPro"/>
</dbReference>
<reference evidence="2 3" key="1">
    <citation type="submission" date="2014-07" db="EMBL/GenBank/DDBJ databases">
        <authorList>
            <person name="Sibley D."/>
            <person name="Venepally P."/>
            <person name="Karamycheva S."/>
            <person name="Hadjithomas M."/>
            <person name="Khan A."/>
            <person name="Brunk B."/>
            <person name="Roos D."/>
            <person name="Caler E."/>
            <person name="Lorenzi H."/>
        </authorList>
    </citation>
    <scope>NUCLEOTIDE SEQUENCE [LARGE SCALE GENOMIC DNA]</scope>
    <source>
        <strain evidence="2 3">FOU</strain>
    </source>
</reference>
<dbReference type="Gene3D" id="1.25.40.180">
    <property type="match status" value="2"/>
</dbReference>
<dbReference type="InterPro" id="IPR016024">
    <property type="entry name" value="ARM-type_fold"/>
</dbReference>
<dbReference type="OrthoDB" id="27832at2759"/>
<organism evidence="2 3">
    <name type="scientific">Toxoplasma gondii FOU</name>
    <dbReference type="NCBI Taxonomy" id="943167"/>
    <lineage>
        <taxon>Eukaryota</taxon>
        <taxon>Sar</taxon>
        <taxon>Alveolata</taxon>
        <taxon>Apicomplexa</taxon>
        <taxon>Conoidasida</taxon>
        <taxon>Coccidia</taxon>
        <taxon>Eucoccidiorida</taxon>
        <taxon>Eimeriorina</taxon>
        <taxon>Sarcocystidae</taxon>
        <taxon>Toxoplasma</taxon>
    </lineage>
</organism>